<reference evidence="2 7" key="4">
    <citation type="submission" date="2019-09" db="EMBL/GenBank/DDBJ databases">
        <title>Draft genome sequences of 48 bacterial type strains from the CCUG.</title>
        <authorList>
            <person name="Tunovic T."/>
            <person name="Pineiro-Iglesias B."/>
            <person name="Unosson C."/>
            <person name="Inganas E."/>
            <person name="Ohlen M."/>
            <person name="Cardew S."/>
            <person name="Jensie-Markopoulos S."/>
            <person name="Salva-Serra F."/>
            <person name="Jaen-Luchoro D."/>
            <person name="Karlsson R."/>
            <person name="Svensson-Stadler L."/>
            <person name="Chun J."/>
            <person name="Moore E."/>
        </authorList>
    </citation>
    <scope>NUCLEOTIDE SEQUENCE [LARGE SCALE GENOMIC DNA]</scope>
    <source>
        <strain evidence="2 7">CCUG 53116</strain>
    </source>
</reference>
<evidence type="ECO:0000313" key="3">
    <source>
        <dbReference type="EMBL" id="OLU02288.1"/>
    </source>
</evidence>
<feature type="domain" description="DUF4123" evidence="1">
    <location>
        <begin position="23"/>
        <end position="135"/>
    </location>
</feature>
<dbReference type="Pfam" id="PF13503">
    <property type="entry name" value="DUF4123"/>
    <property type="match status" value="1"/>
</dbReference>
<keyword evidence="5" id="KW-1185">Reference proteome</keyword>
<name>A0A1H0N8E7_PSERE</name>
<reference evidence="5" key="2">
    <citation type="submission" date="2017-01" db="EMBL/GenBank/DDBJ databases">
        <authorList>
            <person name="Poblete-Castro I."/>
        </authorList>
    </citation>
    <scope>NUCLEOTIDE SEQUENCE [LARGE SCALE GENOMIC DNA]</scope>
    <source>
        <strain evidence="5">DSM 18361 / CCUG 53116 / MT1</strain>
    </source>
</reference>
<gene>
    <name evidence="3" type="ORF">BVK86_15665</name>
    <name evidence="2" type="ORF">F7R15_20780</name>
    <name evidence="4" type="ORF">SAMN04490202_2163</name>
</gene>
<proteinExistence type="predicted"/>
<dbReference type="Proteomes" id="UP000186756">
    <property type="component" value="Unassembled WGS sequence"/>
</dbReference>
<evidence type="ECO:0000313" key="2">
    <source>
        <dbReference type="EMBL" id="KAB0483543.1"/>
    </source>
</evidence>
<evidence type="ECO:0000313" key="5">
    <source>
        <dbReference type="Proteomes" id="UP000186756"/>
    </source>
</evidence>
<sequence length="245" mass="27197">MPPESLSPHLWLERQPLKPGEQLFAVFSNTSSAEPFKAWQRYGPAQAPCPIWANTVYAEWESVMPYVAVVDPGSEFMAWAACTESRDWGWLAVSSASPAALIEHLCSLTQVLMPNGSSAFFRFWDGRFLLPILQSAEIDAAELMPLIERCLVNGQPLEIGGGSLKASRDFPWWEVPEALLRVLAAESAAPLINNLLKWLSEDRPDLFDAFSEAVLHHKIAVFLQTPGLPDASRTALVDYLFAELN</sequence>
<dbReference type="EMBL" id="MSTQ01000008">
    <property type="protein sequence ID" value="OLU02288.1"/>
    <property type="molecule type" value="Genomic_DNA"/>
</dbReference>
<dbReference type="Proteomes" id="UP000460142">
    <property type="component" value="Unassembled WGS sequence"/>
</dbReference>
<accession>A0A1H0N8E7</accession>
<dbReference type="AlphaFoldDB" id="A0A1H0N8E7"/>
<dbReference type="EMBL" id="VZPS01000015">
    <property type="protein sequence ID" value="KAB0483543.1"/>
    <property type="molecule type" value="Genomic_DNA"/>
</dbReference>
<evidence type="ECO:0000313" key="7">
    <source>
        <dbReference type="Proteomes" id="UP000460142"/>
    </source>
</evidence>
<dbReference type="InterPro" id="IPR025391">
    <property type="entry name" value="DUF4123"/>
</dbReference>
<evidence type="ECO:0000259" key="1">
    <source>
        <dbReference type="Pfam" id="PF13503"/>
    </source>
</evidence>
<protein>
    <submittedName>
        <fullName evidence="2">DUF4123 domain-containing protein</fullName>
    </submittedName>
</protein>
<dbReference type="EMBL" id="LT629709">
    <property type="protein sequence ID" value="SDO88921.1"/>
    <property type="molecule type" value="Genomic_DNA"/>
</dbReference>
<evidence type="ECO:0000313" key="4">
    <source>
        <dbReference type="EMBL" id="SDO88921.1"/>
    </source>
</evidence>
<dbReference type="Proteomes" id="UP000198549">
    <property type="component" value="Chromosome I"/>
</dbReference>
<organism evidence="4 6">
    <name type="scientific">Pseudomonas reinekei</name>
    <dbReference type="NCBI Taxonomy" id="395598"/>
    <lineage>
        <taxon>Bacteria</taxon>
        <taxon>Pseudomonadati</taxon>
        <taxon>Pseudomonadota</taxon>
        <taxon>Gammaproteobacteria</taxon>
        <taxon>Pseudomonadales</taxon>
        <taxon>Pseudomonadaceae</taxon>
        <taxon>Pseudomonas</taxon>
    </lineage>
</organism>
<reference evidence="4 6" key="1">
    <citation type="submission" date="2016-10" db="EMBL/GenBank/DDBJ databases">
        <authorList>
            <person name="de Groot N.N."/>
        </authorList>
    </citation>
    <scope>NUCLEOTIDE SEQUENCE [LARGE SCALE GENOMIC DNA]</scope>
    <source>
        <strain evidence="4 6">BS3776</strain>
    </source>
</reference>
<reference evidence="3" key="3">
    <citation type="submission" date="2017-01" db="EMBL/GenBank/DDBJ databases">
        <authorList>
            <person name="Mah S.A."/>
            <person name="Swanson W.J."/>
            <person name="Moy G.W."/>
            <person name="Vacquier V.D."/>
        </authorList>
    </citation>
    <scope>NUCLEOTIDE SEQUENCE [LARGE SCALE GENOMIC DNA]</scope>
    <source>
        <strain evidence="3">MT1</strain>
    </source>
</reference>
<dbReference type="RefSeq" id="WP_075947283.1">
    <property type="nucleotide sequence ID" value="NZ_LT629709.1"/>
</dbReference>
<dbReference type="OrthoDB" id="955748at2"/>
<evidence type="ECO:0000313" key="6">
    <source>
        <dbReference type="Proteomes" id="UP000198549"/>
    </source>
</evidence>